<sequence length="445" mass="49760">MSKIVLIGANHAGTACANTILDNYKDEELVIFDQNSNISFLGCGMALWIGKQIKGPEKLFYCSKEVFEQKGATVHMETKVDNIDYDKKIVYAKDKDGKEIQESYDKLVLATGSQPILPDIEGMDLENVQKVKIFQDAQSVIDKINHEEIKKVVVVGAGYIGTELAEAFKRLGKESTLIEHGDTVLRGYYDDKFCKKMEDNLRDHGVNLVFNEEVVKLEGTDGKVNKVITDKGEYDCDMVIMSIGFKPNSSLAKDHLKLNDKKAIITDKHQQTSDENVFAVGDSTVIFNNATGKFEYVALATNAVRSGIVAGHNVCGTKLESNGVQGSNGIKIYDLCMVSTGLTVRNAEKLGMEVEYTDFTDLQKPPFMEENNKEVTIRIVYDKNSREIKGCQIMSEYDISMMIHMFSLAIQEHVTIDKLALTDIFFLPHYNQPYNYVTMAAIQAL</sequence>
<evidence type="ECO:0000259" key="12">
    <source>
        <dbReference type="Pfam" id="PF07992"/>
    </source>
</evidence>
<evidence type="ECO:0000256" key="5">
    <source>
        <dbReference type="ARBA" id="ARBA00023002"/>
    </source>
</evidence>
<evidence type="ECO:0000256" key="4">
    <source>
        <dbReference type="ARBA" id="ARBA00022827"/>
    </source>
</evidence>
<keyword evidence="6" id="KW-0520">NAD</keyword>
<evidence type="ECO:0000259" key="11">
    <source>
        <dbReference type="Pfam" id="PF02852"/>
    </source>
</evidence>
<evidence type="ECO:0000256" key="3">
    <source>
        <dbReference type="ARBA" id="ARBA00022630"/>
    </source>
</evidence>
<dbReference type="InterPro" id="IPR016156">
    <property type="entry name" value="FAD/NAD-linked_Rdtase_dimer_sf"/>
</dbReference>
<name>A0A233V6M7_FINMA</name>
<evidence type="ECO:0000256" key="2">
    <source>
        <dbReference type="ARBA" id="ARBA00009130"/>
    </source>
</evidence>
<evidence type="ECO:0000256" key="9">
    <source>
        <dbReference type="ARBA" id="ARBA00039201"/>
    </source>
</evidence>
<evidence type="ECO:0000256" key="8">
    <source>
        <dbReference type="ARBA" id="ARBA00039092"/>
    </source>
</evidence>
<evidence type="ECO:0000313" key="13">
    <source>
        <dbReference type="EMBL" id="OXZ28051.1"/>
    </source>
</evidence>
<evidence type="ECO:0000256" key="7">
    <source>
        <dbReference type="ARBA" id="ARBA00023284"/>
    </source>
</evidence>
<evidence type="ECO:0000313" key="14">
    <source>
        <dbReference type="Proteomes" id="UP000215413"/>
    </source>
</evidence>
<dbReference type="PRINTS" id="PR00368">
    <property type="entry name" value="FADPNR"/>
</dbReference>
<dbReference type="EMBL" id="NDYC01000015">
    <property type="protein sequence ID" value="OXZ28051.1"/>
    <property type="molecule type" value="Genomic_DNA"/>
</dbReference>
<dbReference type="Gene3D" id="3.50.50.60">
    <property type="entry name" value="FAD/NAD(P)-binding domain"/>
    <property type="match status" value="2"/>
</dbReference>
<dbReference type="Pfam" id="PF02852">
    <property type="entry name" value="Pyr_redox_dim"/>
    <property type="match status" value="1"/>
</dbReference>
<dbReference type="SUPFAM" id="SSF51905">
    <property type="entry name" value="FAD/NAD(P)-binding domain"/>
    <property type="match status" value="1"/>
</dbReference>
<evidence type="ECO:0000256" key="6">
    <source>
        <dbReference type="ARBA" id="ARBA00023027"/>
    </source>
</evidence>
<gene>
    <name evidence="13" type="ORF">B9N49_02890</name>
</gene>
<organism evidence="13 14">
    <name type="scientific">Finegoldia magna</name>
    <name type="common">Peptostreptococcus magnus</name>
    <dbReference type="NCBI Taxonomy" id="1260"/>
    <lineage>
        <taxon>Bacteria</taxon>
        <taxon>Bacillati</taxon>
        <taxon>Bacillota</taxon>
        <taxon>Tissierellia</taxon>
        <taxon>Tissierellales</taxon>
        <taxon>Peptoniphilaceae</taxon>
        <taxon>Finegoldia</taxon>
    </lineage>
</organism>
<dbReference type="SUPFAM" id="SSF55424">
    <property type="entry name" value="FAD/NAD-linked reductases, dimerisation (C-terminal) domain"/>
    <property type="match status" value="1"/>
</dbReference>
<proteinExistence type="inferred from homology"/>
<reference evidence="14" key="1">
    <citation type="submission" date="2017-04" db="EMBL/GenBank/DDBJ databases">
        <title>Finegoldia magna isolated from orthopedic joint implant-associated infections.</title>
        <authorList>
            <person name="Bjorklund S."/>
            <person name="Bruggemann H."/>
            <person name="Jensen A."/>
            <person name="Hellmark B."/>
            <person name="Soderquist B."/>
        </authorList>
    </citation>
    <scope>NUCLEOTIDE SEQUENCE [LARGE SCALE GENOMIC DNA]</scope>
    <source>
        <strain evidence="14">CCUG 54800</strain>
    </source>
</reference>
<dbReference type="Proteomes" id="UP000215413">
    <property type="component" value="Unassembled WGS sequence"/>
</dbReference>
<evidence type="ECO:0000256" key="10">
    <source>
        <dbReference type="ARBA" id="ARBA00047360"/>
    </source>
</evidence>
<comment type="similarity">
    <text evidence="2">Belongs to the class-III pyridine nucleotide-disulfide oxidoreductase family.</text>
</comment>
<dbReference type="PRINTS" id="PR00411">
    <property type="entry name" value="PNDRDTASEI"/>
</dbReference>
<keyword evidence="7" id="KW-0676">Redox-active center</keyword>
<dbReference type="AlphaFoldDB" id="A0A233V6M7"/>
<dbReference type="InterPro" id="IPR050260">
    <property type="entry name" value="FAD-bd_OxRdtase"/>
</dbReference>
<dbReference type="Gene3D" id="3.30.390.30">
    <property type="match status" value="1"/>
</dbReference>
<dbReference type="PANTHER" id="PTHR43429:SF1">
    <property type="entry name" value="NAD(P)H SULFUR OXIDOREDUCTASE (COA-DEPENDENT)"/>
    <property type="match status" value="1"/>
</dbReference>
<dbReference type="InterPro" id="IPR023753">
    <property type="entry name" value="FAD/NAD-binding_dom"/>
</dbReference>
<accession>A0A233V6M7</accession>
<feature type="domain" description="FAD/NAD(P)-binding" evidence="12">
    <location>
        <begin position="3"/>
        <end position="307"/>
    </location>
</feature>
<dbReference type="RefSeq" id="WP_094205453.1">
    <property type="nucleotide sequence ID" value="NZ_CACRTP010000001.1"/>
</dbReference>
<comment type="cofactor">
    <cofactor evidence="1">
        <name>FAD</name>
        <dbReference type="ChEBI" id="CHEBI:57692"/>
    </cofactor>
</comment>
<keyword evidence="5" id="KW-0560">Oxidoreductase</keyword>
<dbReference type="Pfam" id="PF07992">
    <property type="entry name" value="Pyr_redox_2"/>
    <property type="match status" value="1"/>
</dbReference>
<dbReference type="InterPro" id="IPR058076">
    <property type="entry name" value="NOXase"/>
</dbReference>
<dbReference type="PANTHER" id="PTHR43429">
    <property type="entry name" value="PYRIDINE NUCLEOTIDE-DISULFIDE OXIDOREDUCTASE DOMAIN-CONTAINING"/>
    <property type="match status" value="1"/>
</dbReference>
<protein>
    <recommendedName>
        <fullName evidence="9">NADH oxidase</fullName>
        <ecNumber evidence="8">1.6.3.4</ecNumber>
    </recommendedName>
</protein>
<keyword evidence="4" id="KW-0274">FAD</keyword>
<comment type="caution">
    <text evidence="13">The sequence shown here is derived from an EMBL/GenBank/DDBJ whole genome shotgun (WGS) entry which is preliminary data.</text>
</comment>
<dbReference type="GO" id="GO:0016491">
    <property type="term" value="F:oxidoreductase activity"/>
    <property type="evidence" value="ECO:0007669"/>
    <property type="project" value="UniProtKB-KW"/>
</dbReference>
<dbReference type="EC" id="1.6.3.4" evidence="8"/>
<evidence type="ECO:0000256" key="1">
    <source>
        <dbReference type="ARBA" id="ARBA00001974"/>
    </source>
</evidence>
<dbReference type="PROSITE" id="PS51257">
    <property type="entry name" value="PROKAR_LIPOPROTEIN"/>
    <property type="match status" value="1"/>
</dbReference>
<keyword evidence="3" id="KW-0285">Flavoprotein</keyword>
<dbReference type="NCBIfam" id="NF046103">
    <property type="entry name" value="NOXase_Strep"/>
    <property type="match status" value="1"/>
</dbReference>
<dbReference type="InterPro" id="IPR036188">
    <property type="entry name" value="FAD/NAD-bd_sf"/>
</dbReference>
<dbReference type="InterPro" id="IPR004099">
    <property type="entry name" value="Pyr_nucl-diS_OxRdtase_dimer"/>
</dbReference>
<feature type="domain" description="Pyridine nucleotide-disulphide oxidoreductase dimerisation" evidence="11">
    <location>
        <begin position="334"/>
        <end position="431"/>
    </location>
</feature>
<comment type="catalytic activity">
    <reaction evidence="10">
        <text>2 NADH + O2 + 2 H(+) = 2 NAD(+) + 2 H2O</text>
        <dbReference type="Rhea" id="RHEA:37799"/>
        <dbReference type="ChEBI" id="CHEBI:15377"/>
        <dbReference type="ChEBI" id="CHEBI:15378"/>
        <dbReference type="ChEBI" id="CHEBI:15379"/>
        <dbReference type="ChEBI" id="CHEBI:57540"/>
        <dbReference type="ChEBI" id="CHEBI:57945"/>
        <dbReference type="EC" id="1.6.3.4"/>
    </reaction>
</comment>